<dbReference type="GO" id="GO:0045254">
    <property type="term" value="C:pyruvate dehydrogenase complex"/>
    <property type="evidence" value="ECO:0007669"/>
    <property type="project" value="InterPro"/>
</dbReference>
<feature type="domain" description="Peripheral subunit-binding (PSBD)" evidence="6">
    <location>
        <begin position="175"/>
        <end position="215"/>
    </location>
</feature>
<comment type="similarity">
    <text evidence="1">Belongs to the 2-oxoacid dehydrogenase family.</text>
</comment>
<dbReference type="GeneID" id="28835444"/>
<dbReference type="GO" id="GO:0006086">
    <property type="term" value="P:pyruvate decarboxylation to acetyl-CoA"/>
    <property type="evidence" value="ECO:0007669"/>
    <property type="project" value="InterPro"/>
</dbReference>
<dbReference type="Pfam" id="PF00364">
    <property type="entry name" value="Biotin_lipoyl"/>
    <property type="match status" value="1"/>
</dbReference>
<evidence type="ECO:0000313" key="7">
    <source>
        <dbReference type="EMBL" id="OBT99769.2"/>
    </source>
</evidence>
<evidence type="ECO:0000256" key="2">
    <source>
        <dbReference type="ARBA" id="ARBA00022823"/>
    </source>
</evidence>
<dbReference type="Gene3D" id="4.10.320.10">
    <property type="entry name" value="E3-binding domain"/>
    <property type="match status" value="1"/>
</dbReference>
<dbReference type="InterPro" id="IPR045257">
    <property type="entry name" value="E2/Pdx1"/>
</dbReference>
<sequence length="433" mass="46491">MASIAAACRLSSRAVTRQLRRDVQSRGYRSSRANLAAQNFTMPALSPTMTEGNIATWKVKEGDSFVAGDVLLEIETDKASMDVEAQDDGIVAKIIKGDGAKGIPVGARIGVLAELGDDISSLEIPAEETAQAEAPKKQESPKEQQPAKEAEAKEESAKPAAETFAPSHKSTREYPLLPSVAHLIHEHGIAASEVDKIKRTGPKNQLLKGDILAHLGQISKAYPKELAGKVEKLSHLDLSNIKIAPPKEAPKKAAPAPVAEPVVEQDIQVALPISMAAALEVQARIQRELGTHLPLSTFIARAADFANDDLPRSKNAKPSQDELFDDILGLNTIRSSYGVRGNFLPQITALPHTAMATVPRVRTVKQDVDVLDFLTGKVRSTAPKRIPATPLPGPAATTNIFSVSVPEGDERQGMVFLERVKEILEEEPGSLVL</sequence>
<dbReference type="InterPro" id="IPR036625">
    <property type="entry name" value="E3-bd_dom_sf"/>
</dbReference>
<dbReference type="SUPFAM" id="SSF47005">
    <property type="entry name" value="Peripheral subunit-binding domain of 2-oxo acid dehydrogenase complex"/>
    <property type="match status" value="1"/>
</dbReference>
<feature type="domain" description="Lipoyl-binding" evidence="5">
    <location>
        <begin position="37"/>
        <end position="116"/>
    </location>
</feature>
<name>A0A1B8GVB3_9PEZI</name>
<feature type="region of interest" description="Disordered" evidence="4">
    <location>
        <begin position="128"/>
        <end position="172"/>
    </location>
</feature>
<gene>
    <name evidence="7" type="primary">PDX1</name>
    <name evidence="7" type="ORF">VE01_02058</name>
</gene>
<evidence type="ECO:0000256" key="3">
    <source>
        <dbReference type="ARBA" id="ARBA00022946"/>
    </source>
</evidence>
<dbReference type="GO" id="GO:0004742">
    <property type="term" value="F:dihydrolipoyllysine-residue acetyltransferase activity"/>
    <property type="evidence" value="ECO:0007669"/>
    <property type="project" value="TreeGrafter"/>
</dbReference>
<dbReference type="CDD" id="cd06849">
    <property type="entry name" value="lipoyl_domain"/>
    <property type="match status" value="1"/>
</dbReference>
<dbReference type="InterPro" id="IPR000089">
    <property type="entry name" value="Biotin_lipoyl"/>
</dbReference>
<dbReference type="Gene3D" id="2.40.50.100">
    <property type="match status" value="1"/>
</dbReference>
<dbReference type="PROSITE" id="PS51826">
    <property type="entry name" value="PSBD"/>
    <property type="match status" value="1"/>
</dbReference>
<evidence type="ECO:0000256" key="1">
    <source>
        <dbReference type="ARBA" id="ARBA00007317"/>
    </source>
</evidence>
<dbReference type="AlphaFoldDB" id="A0A1B8GVB3"/>
<dbReference type="InterPro" id="IPR004167">
    <property type="entry name" value="PSBD"/>
</dbReference>
<dbReference type="EMBL" id="KV460211">
    <property type="protein sequence ID" value="OBT99769.2"/>
    <property type="molecule type" value="Genomic_DNA"/>
</dbReference>
<dbReference type="RefSeq" id="XP_018133502.2">
    <property type="nucleotide sequence ID" value="XM_018271570.2"/>
</dbReference>
<dbReference type="SUPFAM" id="SSF51230">
    <property type="entry name" value="Single hybrid motif"/>
    <property type="match status" value="1"/>
</dbReference>
<dbReference type="PROSITE" id="PS00189">
    <property type="entry name" value="LIPOYL"/>
    <property type="match status" value="1"/>
</dbReference>
<keyword evidence="2" id="KW-0450">Lipoyl</keyword>
<feature type="compositionally biased region" description="Basic and acidic residues" evidence="4">
    <location>
        <begin position="134"/>
        <end position="157"/>
    </location>
</feature>
<keyword evidence="8" id="KW-1185">Reference proteome</keyword>
<keyword evidence="3" id="KW-0809">Transit peptide</keyword>
<evidence type="ECO:0000259" key="6">
    <source>
        <dbReference type="PROSITE" id="PS51826"/>
    </source>
</evidence>
<dbReference type="FunFam" id="2.40.50.100:FF:000010">
    <property type="entry name" value="Acetyltransferase component of pyruvate dehydrogenase complex"/>
    <property type="match status" value="1"/>
</dbReference>
<dbReference type="InterPro" id="IPR003016">
    <property type="entry name" value="2-oxoA_DH_lipoyl-BS"/>
</dbReference>
<proteinExistence type="inferred from homology"/>
<evidence type="ECO:0000259" key="5">
    <source>
        <dbReference type="PROSITE" id="PS50968"/>
    </source>
</evidence>
<accession>A0A1B8GVB3</accession>
<dbReference type="InterPro" id="IPR011053">
    <property type="entry name" value="Single_hybrid_motif"/>
</dbReference>
<evidence type="ECO:0000256" key="4">
    <source>
        <dbReference type="SAM" id="MobiDB-lite"/>
    </source>
</evidence>
<dbReference type="PANTHER" id="PTHR23151:SF82">
    <property type="entry name" value="PYRUVATE DEHYDROGENASE COMPLEX PROTEIN X COMPONENT, MITOCHONDRIAL"/>
    <property type="match status" value="1"/>
</dbReference>
<organism evidence="7 8">
    <name type="scientific">Pseudogymnoascus verrucosus</name>
    <dbReference type="NCBI Taxonomy" id="342668"/>
    <lineage>
        <taxon>Eukaryota</taxon>
        <taxon>Fungi</taxon>
        <taxon>Dikarya</taxon>
        <taxon>Ascomycota</taxon>
        <taxon>Pezizomycotina</taxon>
        <taxon>Leotiomycetes</taxon>
        <taxon>Thelebolales</taxon>
        <taxon>Thelebolaceae</taxon>
        <taxon>Pseudogymnoascus</taxon>
    </lineage>
</organism>
<protein>
    <submittedName>
        <fullName evidence="7">Pyridoxine biosynthesis protein</fullName>
    </submittedName>
</protein>
<dbReference type="PROSITE" id="PS50968">
    <property type="entry name" value="BIOTINYL_LIPOYL"/>
    <property type="match status" value="1"/>
</dbReference>
<dbReference type="PANTHER" id="PTHR23151">
    <property type="entry name" value="DIHYDROLIPOAMIDE ACETYL/SUCCINYL-TRANSFERASE-RELATED"/>
    <property type="match status" value="1"/>
</dbReference>
<evidence type="ECO:0000313" key="8">
    <source>
        <dbReference type="Proteomes" id="UP000091956"/>
    </source>
</evidence>
<reference evidence="7 8" key="1">
    <citation type="submission" date="2016-03" db="EMBL/GenBank/DDBJ databases">
        <title>Comparative genomics of Pseudogymnoascus destructans, the fungus causing white-nose syndrome of bats.</title>
        <authorList>
            <person name="Palmer J.M."/>
            <person name="Drees K.P."/>
            <person name="Foster J.T."/>
            <person name="Lindner D.L."/>
        </authorList>
    </citation>
    <scope>NUCLEOTIDE SEQUENCE [LARGE SCALE GENOMIC DNA]</scope>
    <source>
        <strain evidence="7 8">UAMH 10579</strain>
    </source>
</reference>
<dbReference type="Proteomes" id="UP000091956">
    <property type="component" value="Unassembled WGS sequence"/>
</dbReference>
<reference evidence="8" key="2">
    <citation type="journal article" date="2018" name="Nat. Commun.">
        <title>Extreme sensitivity to ultraviolet light in the fungal pathogen causing white-nose syndrome of bats.</title>
        <authorList>
            <person name="Palmer J.M."/>
            <person name="Drees K.P."/>
            <person name="Foster J.T."/>
            <person name="Lindner D.L."/>
        </authorList>
    </citation>
    <scope>NUCLEOTIDE SEQUENCE [LARGE SCALE GENOMIC DNA]</scope>
    <source>
        <strain evidence="8">UAMH 10579</strain>
    </source>
</reference>
<dbReference type="STRING" id="342668.A0A1B8GVB3"/>